<evidence type="ECO:0000313" key="2">
    <source>
        <dbReference type="EMBL" id="VUC75246.1"/>
    </source>
</evidence>
<reference evidence="2" key="1">
    <citation type="submission" date="2019-06" db="EMBL/GenBank/DDBJ databases">
        <authorList>
            <consortium name="Pathogen Informatics"/>
        </authorList>
    </citation>
    <scope>NUCLEOTIDE SEQUENCE</scope>
    <source>
        <strain evidence="2">NCTC6947</strain>
    </source>
</reference>
<evidence type="ECO:0000313" key="1">
    <source>
        <dbReference type="EMBL" id="VUC68183.1"/>
    </source>
</evidence>
<protein>
    <submittedName>
        <fullName evidence="2">Uncharacterized protein</fullName>
    </submittedName>
</protein>
<name>A0A509BPL1_9ENTR</name>
<organism evidence="2">
    <name type="scientific">Salmonella sp. NCTC 6947</name>
    <dbReference type="NCBI Taxonomy" id="2583581"/>
    <lineage>
        <taxon>Bacteria</taxon>
        <taxon>Pseudomonadati</taxon>
        <taxon>Pseudomonadota</taxon>
        <taxon>Gammaproteobacteria</taxon>
        <taxon>Enterobacterales</taxon>
        <taxon>Enterobacteriaceae</taxon>
        <taxon>Salmonella</taxon>
    </lineage>
</organism>
<dbReference type="EMBL" id="CABFNZ010000001">
    <property type="protein sequence ID" value="VUC68183.1"/>
    <property type="molecule type" value="Genomic_DNA"/>
</dbReference>
<proteinExistence type="predicted"/>
<sequence length="173" mass="19069">MTIYTGFNPPNPVKGLHVKGMVILGASMAFPYSLLLKLQPQNNTGLGSTSSQGNLLLTRNNAYPLLDVVNTYLTDKLTADELKTILDNRDRFEFAIGVGDRRSGVVGRFVIASNWHGEDVNNLLLRPNPKDAPEYDLRLTFSAEAATLTLTDNHVAAPNTFGGLRYFTVRFKP</sequence>
<gene>
    <name evidence="1" type="ORF">NCTC6947_00011</name>
    <name evidence="2" type="ORF">NCTC6947_01213</name>
</gene>
<accession>A0A509BPL1</accession>
<dbReference type="AlphaFoldDB" id="A0A509BPL1"/>
<dbReference type="EMBL" id="CABFNZ010000003">
    <property type="protein sequence ID" value="VUC75246.1"/>
    <property type="molecule type" value="Genomic_DNA"/>
</dbReference>